<evidence type="ECO:0000259" key="2">
    <source>
        <dbReference type="Pfam" id="PF07992"/>
    </source>
</evidence>
<accession>A0ABU5JE40</accession>
<reference evidence="3 4" key="1">
    <citation type="submission" date="2023-12" db="EMBL/GenBank/DDBJ databases">
        <title>Micromonospora sp. nov., isolated from Atacama Desert.</title>
        <authorList>
            <person name="Carro L."/>
            <person name="Golinska P."/>
            <person name="Klenk H.-P."/>
            <person name="Goodfellow M."/>
        </authorList>
    </citation>
    <scope>NUCLEOTIDE SEQUENCE [LARGE SCALE GENOMIC DNA]</scope>
    <source>
        <strain evidence="3 4">4G53</strain>
    </source>
</reference>
<dbReference type="Proteomes" id="UP001290101">
    <property type="component" value="Unassembled WGS sequence"/>
</dbReference>
<organism evidence="3 4">
    <name type="scientific">Micromonospora sicca</name>
    <dbReference type="NCBI Taxonomy" id="2202420"/>
    <lineage>
        <taxon>Bacteria</taxon>
        <taxon>Bacillati</taxon>
        <taxon>Actinomycetota</taxon>
        <taxon>Actinomycetes</taxon>
        <taxon>Micromonosporales</taxon>
        <taxon>Micromonosporaceae</taxon>
        <taxon>Micromonospora</taxon>
    </lineage>
</organism>
<feature type="domain" description="FAD/NAD(P)-binding" evidence="2">
    <location>
        <begin position="7"/>
        <end position="61"/>
    </location>
</feature>
<comment type="caution">
    <text evidence="3">The sequence shown here is derived from an EMBL/GenBank/DDBJ whole genome shotgun (WGS) entry which is preliminary data.</text>
</comment>
<evidence type="ECO:0000256" key="1">
    <source>
        <dbReference type="SAM" id="MobiDB-lite"/>
    </source>
</evidence>
<feature type="region of interest" description="Disordered" evidence="1">
    <location>
        <begin position="86"/>
        <end position="105"/>
    </location>
</feature>
<name>A0ABU5JE40_9ACTN</name>
<dbReference type="Pfam" id="PF07992">
    <property type="entry name" value="Pyr_redox_2"/>
    <property type="match status" value="1"/>
</dbReference>
<gene>
    <name evidence="3" type="ORF">U2F25_15455</name>
</gene>
<protein>
    <recommendedName>
        <fullName evidence="2">FAD/NAD(P)-binding domain-containing protein</fullName>
    </recommendedName>
</protein>
<evidence type="ECO:0000313" key="4">
    <source>
        <dbReference type="Proteomes" id="UP001290101"/>
    </source>
</evidence>
<dbReference type="RefSeq" id="WP_322440913.1">
    <property type="nucleotide sequence ID" value="NZ_JAXOTQ010000017.1"/>
</dbReference>
<dbReference type="InterPro" id="IPR023753">
    <property type="entry name" value="FAD/NAD-binding_dom"/>
</dbReference>
<dbReference type="Gene3D" id="3.50.50.60">
    <property type="entry name" value="FAD/NAD(P)-binding domain"/>
    <property type="match status" value="1"/>
</dbReference>
<dbReference type="InterPro" id="IPR036188">
    <property type="entry name" value="FAD/NAD-bd_sf"/>
</dbReference>
<evidence type="ECO:0000313" key="3">
    <source>
        <dbReference type="EMBL" id="MDZ5490846.1"/>
    </source>
</evidence>
<proteinExistence type="predicted"/>
<dbReference type="SUPFAM" id="SSF51905">
    <property type="entry name" value="FAD/NAD(P)-binding domain"/>
    <property type="match status" value="1"/>
</dbReference>
<dbReference type="EMBL" id="JAXOTQ010000017">
    <property type="protein sequence ID" value="MDZ5490846.1"/>
    <property type="molecule type" value="Genomic_DNA"/>
</dbReference>
<keyword evidence="4" id="KW-1185">Reference proteome</keyword>
<sequence>MERVGTLVIGASQAGLQLATSLRDLGATGGITLIGRESRAPYQRPPLSKAYLQGKLPEDGLVLRGPDFYRDHDIDLVCRAHRRRRAAADAGAGVGPRGHPLPARR</sequence>